<dbReference type="InterPro" id="IPR011553">
    <property type="entry name" value="Sec62_asco"/>
</dbReference>
<keyword evidence="4" id="KW-0813">Transport</keyword>
<comment type="similarity">
    <text evidence="2">Belongs to the SEC62 family.</text>
</comment>
<accession>A0ABP0ZQY7</accession>
<organism evidence="13 14">
    <name type="scientific">Lodderomyces beijingensis</name>
    <dbReference type="NCBI Taxonomy" id="1775926"/>
    <lineage>
        <taxon>Eukaryota</taxon>
        <taxon>Fungi</taxon>
        <taxon>Dikarya</taxon>
        <taxon>Ascomycota</taxon>
        <taxon>Saccharomycotina</taxon>
        <taxon>Pichiomycetes</taxon>
        <taxon>Debaryomycetaceae</taxon>
        <taxon>Candida/Lodderomyces clade</taxon>
        <taxon>Lodderomyces</taxon>
    </lineage>
</organism>
<feature type="compositionally biased region" description="Basic and acidic residues" evidence="11">
    <location>
        <begin position="271"/>
        <end position="286"/>
    </location>
</feature>
<evidence type="ECO:0000256" key="11">
    <source>
        <dbReference type="SAM" id="MobiDB-lite"/>
    </source>
</evidence>
<feature type="transmembrane region" description="Helical" evidence="12">
    <location>
        <begin position="153"/>
        <end position="174"/>
    </location>
</feature>
<dbReference type="Pfam" id="PF03839">
    <property type="entry name" value="Sec62"/>
    <property type="match status" value="1"/>
</dbReference>
<evidence type="ECO:0000256" key="12">
    <source>
        <dbReference type="SAM" id="Phobius"/>
    </source>
</evidence>
<evidence type="ECO:0000256" key="3">
    <source>
        <dbReference type="ARBA" id="ARBA00021257"/>
    </source>
</evidence>
<comment type="subcellular location">
    <subcellularLocation>
        <location evidence="1">Endoplasmic reticulum membrane</location>
        <topology evidence="1">Multi-pass membrane protein</topology>
    </subcellularLocation>
</comment>
<evidence type="ECO:0000313" key="14">
    <source>
        <dbReference type="Proteomes" id="UP001497383"/>
    </source>
</evidence>
<feature type="region of interest" description="Disordered" evidence="11">
    <location>
        <begin position="244"/>
        <end position="314"/>
    </location>
</feature>
<evidence type="ECO:0000256" key="10">
    <source>
        <dbReference type="ARBA" id="ARBA00023136"/>
    </source>
</evidence>
<evidence type="ECO:0000256" key="5">
    <source>
        <dbReference type="ARBA" id="ARBA00022692"/>
    </source>
</evidence>
<keyword evidence="7" id="KW-0653">Protein transport</keyword>
<feature type="compositionally biased region" description="Basic and acidic residues" evidence="11">
    <location>
        <begin position="305"/>
        <end position="314"/>
    </location>
</feature>
<feature type="region of interest" description="Disordered" evidence="11">
    <location>
        <begin position="1"/>
        <end position="20"/>
    </location>
</feature>
<keyword evidence="8 12" id="KW-1133">Transmembrane helix</keyword>
<evidence type="ECO:0000256" key="9">
    <source>
        <dbReference type="ARBA" id="ARBA00023010"/>
    </source>
</evidence>
<evidence type="ECO:0000256" key="4">
    <source>
        <dbReference type="ARBA" id="ARBA00022448"/>
    </source>
</evidence>
<name>A0ABP0ZQY7_9ASCO</name>
<feature type="transmembrane region" description="Helical" evidence="12">
    <location>
        <begin position="180"/>
        <end position="213"/>
    </location>
</feature>
<evidence type="ECO:0000256" key="7">
    <source>
        <dbReference type="ARBA" id="ARBA00022927"/>
    </source>
</evidence>
<dbReference type="InterPro" id="IPR004728">
    <property type="entry name" value="Sec62"/>
</dbReference>
<evidence type="ECO:0000256" key="8">
    <source>
        <dbReference type="ARBA" id="ARBA00022989"/>
    </source>
</evidence>
<evidence type="ECO:0000256" key="6">
    <source>
        <dbReference type="ARBA" id="ARBA00022824"/>
    </source>
</evidence>
<dbReference type="Proteomes" id="UP001497383">
    <property type="component" value="Chromosome 3"/>
</dbReference>
<evidence type="ECO:0000256" key="2">
    <source>
        <dbReference type="ARBA" id="ARBA00010604"/>
    </source>
</evidence>
<feature type="compositionally biased region" description="Low complexity" evidence="11">
    <location>
        <begin position="254"/>
        <end position="265"/>
    </location>
</feature>
<dbReference type="PANTHER" id="PTHR12443:SF9">
    <property type="entry name" value="TRANSLOCATION PROTEIN SEC62"/>
    <property type="match status" value="1"/>
</dbReference>
<dbReference type="RefSeq" id="XP_066829804.1">
    <property type="nucleotide sequence ID" value="XM_066972912.1"/>
</dbReference>
<evidence type="ECO:0000256" key="1">
    <source>
        <dbReference type="ARBA" id="ARBA00004477"/>
    </source>
</evidence>
<reference evidence="13 14" key="1">
    <citation type="submission" date="2024-03" db="EMBL/GenBank/DDBJ databases">
        <authorList>
            <person name="Brejova B."/>
        </authorList>
    </citation>
    <scope>NUCLEOTIDE SEQUENCE [LARGE SCALE GENOMIC DNA]</scope>
    <source>
        <strain evidence="13 14">CBS 14171</strain>
    </source>
</reference>
<dbReference type="NCBIfam" id="TIGR00869">
    <property type="entry name" value="sec62"/>
    <property type="match status" value="1"/>
</dbReference>
<dbReference type="EMBL" id="OZ022407">
    <property type="protein sequence ID" value="CAK9438642.1"/>
    <property type="molecule type" value="Genomic_DNA"/>
</dbReference>
<keyword evidence="5 12" id="KW-0812">Transmembrane</keyword>
<protein>
    <recommendedName>
        <fullName evidence="3">Translocation protein SEC62</fullName>
    </recommendedName>
</protein>
<gene>
    <name evidence="13" type="ORF">LODBEIA_P28660</name>
</gene>
<keyword evidence="10 12" id="KW-0472">Membrane</keyword>
<sequence length="314" mass="34735">MSTAPGQPGPNQQFHVQTTGQRSPIATSIVNFLYQNPILKQRTGLLDNTSDLEFFRYKRFERALLSDEYKSKQANPKNGLPPIPNAQEVQKIFVLLIQNQLVLPVTKLHYAEVKAVKGWKPNKDKPTLKRADKAVIDPNTYFGWLYSKPNPYIFIYSILAIAAVFAVILFPLWPSFMRRGVWYLSMGALGLIGLLFATAIVRLIIYVISLVAFPTPFWLFPNLFEDCGVLESFQPLYGWEEPKKKKKSKKGKKSGASGAAAAAAAGAGGNNEDKIEPILTQREKEAATGAEPSSNGSASAVKRKVTMEEVADGK</sequence>
<feature type="compositionally biased region" description="Basic residues" evidence="11">
    <location>
        <begin position="244"/>
        <end position="253"/>
    </location>
</feature>
<keyword evidence="6" id="KW-0256">Endoplasmic reticulum</keyword>
<evidence type="ECO:0000313" key="13">
    <source>
        <dbReference type="EMBL" id="CAK9438642.1"/>
    </source>
</evidence>
<keyword evidence="14" id="KW-1185">Reference proteome</keyword>
<proteinExistence type="inferred from homology"/>
<keyword evidence="9" id="KW-0811">Translocation</keyword>
<dbReference type="GeneID" id="92208062"/>
<dbReference type="PANTHER" id="PTHR12443">
    <property type="entry name" value="TRANSLOCATION PROTEIN SEC62"/>
    <property type="match status" value="1"/>
</dbReference>